<gene>
    <name evidence="2" type="ORF">KIL84_007262</name>
</gene>
<evidence type="ECO:0000313" key="2">
    <source>
        <dbReference type="EMBL" id="KAH1171644.1"/>
    </source>
</evidence>
<keyword evidence="3" id="KW-1185">Reference proteome</keyword>
<reference evidence="2" key="1">
    <citation type="submission" date="2021-09" db="EMBL/GenBank/DDBJ databases">
        <title>The genome of Mauremys mutica provides insights into the evolution of semi-aquatic lifestyle.</title>
        <authorList>
            <person name="Gong S."/>
            <person name="Gao Y."/>
        </authorList>
    </citation>
    <scope>NUCLEOTIDE SEQUENCE</scope>
    <source>
        <strain evidence="2">MM-2020</strain>
        <tissue evidence="2">Muscle</tissue>
    </source>
</reference>
<dbReference type="AlphaFoldDB" id="A0A9D4AVE5"/>
<proteinExistence type="predicted"/>
<feature type="chain" id="PRO_5039415440" description="Secreted protein" evidence="1">
    <location>
        <begin position="21"/>
        <end position="195"/>
    </location>
</feature>
<sequence>MQSCWFLLSLTPICLNGTPARIICIRAYTATICKAAHMMLRALYLFERNRYCVALTSPVFSCFITPIDISLLKTWPPEKTTDRDTGLICSLTQVHLSWARSSAREFSRVPLPSMERQQFAPAENLAQWISVERLFVYSRACGKKIRPQNSSHLWLCIKLCTVISLVSHFAGTEEAMYIVKYNRRKDFPTQFPGGI</sequence>
<accession>A0A9D4AVE5</accession>
<comment type="caution">
    <text evidence="2">The sequence shown here is derived from an EMBL/GenBank/DDBJ whole genome shotgun (WGS) entry which is preliminary data.</text>
</comment>
<evidence type="ECO:0008006" key="4">
    <source>
        <dbReference type="Google" id="ProtNLM"/>
    </source>
</evidence>
<dbReference type="EMBL" id="JAHDVG010000483">
    <property type="protein sequence ID" value="KAH1171644.1"/>
    <property type="molecule type" value="Genomic_DNA"/>
</dbReference>
<dbReference type="Proteomes" id="UP000827986">
    <property type="component" value="Unassembled WGS sequence"/>
</dbReference>
<feature type="signal peptide" evidence="1">
    <location>
        <begin position="1"/>
        <end position="20"/>
    </location>
</feature>
<protein>
    <recommendedName>
        <fullName evidence="4">Secreted protein</fullName>
    </recommendedName>
</protein>
<name>A0A9D4AVE5_9SAUR</name>
<evidence type="ECO:0000313" key="3">
    <source>
        <dbReference type="Proteomes" id="UP000827986"/>
    </source>
</evidence>
<organism evidence="2 3">
    <name type="scientific">Mauremys mutica</name>
    <name type="common">yellowpond turtle</name>
    <dbReference type="NCBI Taxonomy" id="74926"/>
    <lineage>
        <taxon>Eukaryota</taxon>
        <taxon>Metazoa</taxon>
        <taxon>Chordata</taxon>
        <taxon>Craniata</taxon>
        <taxon>Vertebrata</taxon>
        <taxon>Euteleostomi</taxon>
        <taxon>Archelosauria</taxon>
        <taxon>Testudinata</taxon>
        <taxon>Testudines</taxon>
        <taxon>Cryptodira</taxon>
        <taxon>Durocryptodira</taxon>
        <taxon>Testudinoidea</taxon>
        <taxon>Geoemydidae</taxon>
        <taxon>Geoemydinae</taxon>
        <taxon>Mauremys</taxon>
    </lineage>
</organism>
<evidence type="ECO:0000256" key="1">
    <source>
        <dbReference type="SAM" id="SignalP"/>
    </source>
</evidence>
<keyword evidence="1" id="KW-0732">Signal</keyword>